<feature type="transmembrane region" description="Helical" evidence="1">
    <location>
        <begin position="225"/>
        <end position="245"/>
    </location>
</feature>
<dbReference type="EMBL" id="MNAD01001723">
    <property type="protein sequence ID" value="OJT01706.1"/>
    <property type="molecule type" value="Genomic_DNA"/>
</dbReference>
<feature type="transmembrane region" description="Helical" evidence="1">
    <location>
        <begin position="133"/>
        <end position="153"/>
    </location>
</feature>
<dbReference type="OrthoDB" id="3341077at2759"/>
<protein>
    <submittedName>
        <fullName evidence="2">Uncharacterized protein</fullName>
    </submittedName>
</protein>
<evidence type="ECO:0000313" key="3">
    <source>
        <dbReference type="Proteomes" id="UP000184267"/>
    </source>
</evidence>
<keyword evidence="1" id="KW-0472">Membrane</keyword>
<dbReference type="Proteomes" id="UP000184267">
    <property type="component" value="Unassembled WGS sequence"/>
</dbReference>
<keyword evidence="3" id="KW-1185">Reference proteome</keyword>
<keyword evidence="1" id="KW-1133">Transmembrane helix</keyword>
<comment type="caution">
    <text evidence="2">The sequence shown here is derived from an EMBL/GenBank/DDBJ whole genome shotgun (WGS) entry which is preliminary data.</text>
</comment>
<feature type="transmembrane region" description="Helical" evidence="1">
    <location>
        <begin position="58"/>
        <end position="80"/>
    </location>
</feature>
<reference evidence="2 3" key="1">
    <citation type="submission" date="2016-10" db="EMBL/GenBank/DDBJ databases">
        <title>Genome sequence of the basidiomycete white-rot fungus Trametes pubescens.</title>
        <authorList>
            <person name="Makela M.R."/>
            <person name="Granchi Z."/>
            <person name="Peng M."/>
            <person name="De Vries R.P."/>
            <person name="Grigoriev I."/>
            <person name="Riley R."/>
            <person name="Hilden K."/>
        </authorList>
    </citation>
    <scope>NUCLEOTIDE SEQUENCE [LARGE SCALE GENOMIC DNA]</scope>
    <source>
        <strain evidence="2 3">FBCC735</strain>
    </source>
</reference>
<organism evidence="2 3">
    <name type="scientific">Trametes pubescens</name>
    <name type="common">White-rot fungus</name>
    <dbReference type="NCBI Taxonomy" id="154538"/>
    <lineage>
        <taxon>Eukaryota</taxon>
        <taxon>Fungi</taxon>
        <taxon>Dikarya</taxon>
        <taxon>Basidiomycota</taxon>
        <taxon>Agaricomycotina</taxon>
        <taxon>Agaricomycetes</taxon>
        <taxon>Polyporales</taxon>
        <taxon>Polyporaceae</taxon>
        <taxon>Trametes</taxon>
    </lineage>
</organism>
<name>A0A1M2V2E4_TRAPU</name>
<dbReference type="OMA" id="LIMIHRC"/>
<evidence type="ECO:0000256" key="1">
    <source>
        <dbReference type="SAM" id="Phobius"/>
    </source>
</evidence>
<proteinExistence type="predicted"/>
<dbReference type="AlphaFoldDB" id="A0A1M2V2E4"/>
<sequence>MPHTTTPMIMLETVRDEGAYAIVVSNSLEIILFGIYSIFFTFALMILTLYKRPLPVDWFMVSATCILFGICMTHCSLVTTDRYSTLGSMHALPTGPQMSGLLRGADALLKTASFLSQLIMIHRCWAVWDRVWTVVYAPAIMAFAAYVCAMNGPASFPASKFRSPFVAPRNLPYDMAFCVLSLAVYTLVTALIVYRLRRMSAPVRSVKTVEELFCSLVRRMVETGGLLAVAQLFVLIFLMLGHPALVIVESIAAQIYGIAPTLMIIRLGLSLLPQRRIRETSPLQFSSVLIGTMTSGTSDFHDDIEFADVSSASHDGFTAGLVPAHLKPPLRPS</sequence>
<accession>A0A1M2V2E4</accession>
<feature type="transmembrane region" description="Helical" evidence="1">
    <location>
        <begin position="20"/>
        <end position="46"/>
    </location>
</feature>
<evidence type="ECO:0000313" key="2">
    <source>
        <dbReference type="EMBL" id="OJT01706.1"/>
    </source>
</evidence>
<gene>
    <name evidence="2" type="ORF">TRAPUB_7762</name>
</gene>
<feature type="transmembrane region" description="Helical" evidence="1">
    <location>
        <begin position="251"/>
        <end position="269"/>
    </location>
</feature>
<feature type="transmembrane region" description="Helical" evidence="1">
    <location>
        <begin position="173"/>
        <end position="194"/>
    </location>
</feature>
<keyword evidence="1" id="KW-0812">Transmembrane</keyword>